<feature type="active site" description="Nucleophile" evidence="7">
    <location>
        <position position="144"/>
    </location>
</feature>
<sequence>MMIEVKALNSHKGVLRFLGREFDCALGKAGVTADKREGDHASPIGIYPLRSLYYRADRMERPVSALPTHVIGDQDGWCDDPAHSDYNRPVALPFSASHEVMKRDDDLYDLVVVLGHNDDPPVPGKGSCIFMHVAKEGYQGTEGCVALSKPDLLELLSLVTPETELSIS</sequence>
<evidence type="ECO:0000256" key="5">
    <source>
        <dbReference type="ARBA" id="ARBA00022984"/>
    </source>
</evidence>
<evidence type="ECO:0000256" key="7">
    <source>
        <dbReference type="PROSITE-ProRule" id="PRU01373"/>
    </source>
</evidence>
<dbReference type="RefSeq" id="WP_206374149.1">
    <property type="nucleotide sequence ID" value="NZ_BSNF01000001.1"/>
</dbReference>
<keyword evidence="4 7" id="KW-0133">Cell shape</keyword>
<dbReference type="PANTHER" id="PTHR38589">
    <property type="entry name" value="BLR0621 PROTEIN"/>
    <property type="match status" value="1"/>
</dbReference>
<comment type="pathway">
    <text evidence="1 7">Cell wall biogenesis; peptidoglycan biosynthesis.</text>
</comment>
<feature type="active site" description="Proton donor/acceptor" evidence="7">
    <location>
        <position position="132"/>
    </location>
</feature>
<evidence type="ECO:0000313" key="9">
    <source>
        <dbReference type="EMBL" id="GLQ04961.1"/>
    </source>
</evidence>
<accession>A0ABQ5U384</accession>
<name>A0ABQ5U384_9PROT</name>
<dbReference type="EMBL" id="BSNF01000001">
    <property type="protein sequence ID" value="GLQ04961.1"/>
    <property type="molecule type" value="Genomic_DNA"/>
</dbReference>
<dbReference type="Pfam" id="PF03734">
    <property type="entry name" value="YkuD"/>
    <property type="match status" value="1"/>
</dbReference>
<comment type="caution">
    <text evidence="9">The sequence shown here is derived from an EMBL/GenBank/DDBJ whole genome shotgun (WGS) entry which is preliminary data.</text>
</comment>
<dbReference type="InterPro" id="IPR038063">
    <property type="entry name" value="Transpep_catalytic_dom"/>
</dbReference>
<feature type="domain" description="L,D-TPase catalytic" evidence="8">
    <location>
        <begin position="1"/>
        <end position="168"/>
    </location>
</feature>
<evidence type="ECO:0000259" key="8">
    <source>
        <dbReference type="PROSITE" id="PS52029"/>
    </source>
</evidence>
<reference evidence="9" key="2">
    <citation type="submission" date="2023-01" db="EMBL/GenBank/DDBJ databases">
        <title>Draft genome sequence of Sneathiella chinensis strain NBRC 103408.</title>
        <authorList>
            <person name="Sun Q."/>
            <person name="Mori K."/>
        </authorList>
    </citation>
    <scope>NUCLEOTIDE SEQUENCE</scope>
    <source>
        <strain evidence="9">NBRC 103408</strain>
    </source>
</reference>
<keyword evidence="6 7" id="KW-0961">Cell wall biogenesis/degradation</keyword>
<dbReference type="SUPFAM" id="SSF141523">
    <property type="entry name" value="L,D-transpeptidase catalytic domain-like"/>
    <property type="match status" value="1"/>
</dbReference>
<dbReference type="InterPro" id="IPR005490">
    <property type="entry name" value="LD_TPept_cat_dom"/>
</dbReference>
<proteinExistence type="inferred from homology"/>
<gene>
    <name evidence="9" type="ORF">GCM10007924_01820</name>
</gene>
<dbReference type="PROSITE" id="PS52029">
    <property type="entry name" value="LD_TPASE"/>
    <property type="match status" value="1"/>
</dbReference>
<evidence type="ECO:0000313" key="10">
    <source>
        <dbReference type="Proteomes" id="UP001161409"/>
    </source>
</evidence>
<evidence type="ECO:0000256" key="1">
    <source>
        <dbReference type="ARBA" id="ARBA00004752"/>
    </source>
</evidence>
<keyword evidence="5 7" id="KW-0573">Peptidoglycan synthesis</keyword>
<organism evidence="9 10">
    <name type="scientific">Sneathiella chinensis</name>
    <dbReference type="NCBI Taxonomy" id="349750"/>
    <lineage>
        <taxon>Bacteria</taxon>
        <taxon>Pseudomonadati</taxon>
        <taxon>Pseudomonadota</taxon>
        <taxon>Alphaproteobacteria</taxon>
        <taxon>Sneathiellales</taxon>
        <taxon>Sneathiellaceae</taxon>
        <taxon>Sneathiella</taxon>
    </lineage>
</organism>
<protein>
    <recommendedName>
        <fullName evidence="8">L,D-TPase catalytic domain-containing protein</fullName>
    </recommendedName>
</protein>
<dbReference type="PANTHER" id="PTHR38589:SF1">
    <property type="entry name" value="BLR0621 PROTEIN"/>
    <property type="match status" value="1"/>
</dbReference>
<evidence type="ECO:0000256" key="2">
    <source>
        <dbReference type="ARBA" id="ARBA00005992"/>
    </source>
</evidence>
<evidence type="ECO:0000256" key="3">
    <source>
        <dbReference type="ARBA" id="ARBA00022679"/>
    </source>
</evidence>
<evidence type="ECO:0000256" key="6">
    <source>
        <dbReference type="ARBA" id="ARBA00023316"/>
    </source>
</evidence>
<keyword evidence="3" id="KW-0808">Transferase</keyword>
<reference evidence="9" key="1">
    <citation type="journal article" date="2014" name="Int. J. Syst. Evol. Microbiol.">
        <title>Complete genome of a new Firmicutes species belonging to the dominant human colonic microbiota ('Ruminococcus bicirculans') reveals two chromosomes and a selective capacity to utilize plant glucans.</title>
        <authorList>
            <consortium name="NISC Comparative Sequencing Program"/>
            <person name="Wegmann U."/>
            <person name="Louis P."/>
            <person name="Goesmann A."/>
            <person name="Henrissat B."/>
            <person name="Duncan S.H."/>
            <person name="Flint H.J."/>
        </authorList>
    </citation>
    <scope>NUCLEOTIDE SEQUENCE</scope>
    <source>
        <strain evidence="9">NBRC 103408</strain>
    </source>
</reference>
<comment type="similarity">
    <text evidence="2">Belongs to the YkuD family.</text>
</comment>
<keyword evidence="10" id="KW-1185">Reference proteome</keyword>
<dbReference type="Proteomes" id="UP001161409">
    <property type="component" value="Unassembled WGS sequence"/>
</dbReference>
<evidence type="ECO:0000256" key="4">
    <source>
        <dbReference type="ARBA" id="ARBA00022960"/>
    </source>
</evidence>